<dbReference type="Pfam" id="PF01513">
    <property type="entry name" value="NAD_kinase"/>
    <property type="match status" value="1"/>
</dbReference>
<protein>
    <submittedName>
        <fullName evidence="5">ATP-NAD/AcoX kinase</fullName>
    </submittedName>
</protein>
<dbReference type="InterPro" id="IPR016064">
    <property type="entry name" value="NAD/diacylglycerol_kinase_sf"/>
</dbReference>
<evidence type="ECO:0000256" key="2">
    <source>
        <dbReference type="ARBA" id="ARBA00022777"/>
    </source>
</evidence>
<reference evidence="5 6" key="1">
    <citation type="journal article" date="2010" name="Proc. Natl. Acad. Sci. U.S.A.">
        <title>Enigmatic, ultrasmall, uncultivated Archaea.</title>
        <authorList>
            <person name="Baker B.J."/>
            <person name="Comolli L.R."/>
            <person name="Dick G.J."/>
            <person name="Hauser L.J."/>
            <person name="Hyatt D."/>
            <person name="Dill B.D."/>
            <person name="Land M.L."/>
            <person name="Verberkmoes N.C."/>
            <person name="Hettich R.L."/>
            <person name="Banfield J.F."/>
        </authorList>
    </citation>
    <scope>NUCLEOTIDE SEQUENCE [LARGE SCALE GENOMIC DNA]</scope>
</reference>
<dbReference type="GO" id="GO:0019674">
    <property type="term" value="P:NAD+ metabolic process"/>
    <property type="evidence" value="ECO:0007669"/>
    <property type="project" value="InterPro"/>
</dbReference>
<sequence>MKIYVSIDYSDRESKKLLPSLLKFLKDKKVEFSVEKKEKKIEEINGFDIVIAFGSSFNVLRTFRNMKSDIPVLGVSIYENEFLPEITLEDFKRLFSMIKNGEYSIERRNRLEAFVDDKPLPPVLNEVVISANQSASVISYSLYIDSNKMFNDEGDGIIVSTPTGSTGYASSSGGPIVLNDADIIELTPLSSMQRNGPIIANGNWHRNQEDRYFSYNESCRRSEP</sequence>
<organism evidence="5 6">
    <name type="scientific">Candidatus Parvarchaeum acidiphilum ARMAN-4</name>
    <dbReference type="NCBI Taxonomy" id="662760"/>
    <lineage>
        <taxon>Archaea</taxon>
        <taxon>Candidatus Parvarchaeota</taxon>
        <taxon>Candidatus Parvarchaeum</taxon>
    </lineage>
</organism>
<dbReference type="SUPFAM" id="SSF111331">
    <property type="entry name" value="NAD kinase/diacylglycerol kinase-like"/>
    <property type="match status" value="1"/>
</dbReference>
<evidence type="ECO:0000313" key="6">
    <source>
        <dbReference type="Proteomes" id="UP000009375"/>
    </source>
</evidence>
<keyword evidence="3" id="KW-0521">NADP</keyword>
<evidence type="ECO:0000256" key="1">
    <source>
        <dbReference type="ARBA" id="ARBA00022679"/>
    </source>
</evidence>
<accession>D2EG67</accession>
<dbReference type="InterPro" id="IPR017437">
    <property type="entry name" value="ATP-NAD_kinase_PpnK-typ_C"/>
</dbReference>
<dbReference type="Gene3D" id="3.40.50.10330">
    <property type="entry name" value="Probable inorganic polyphosphate/atp-NAD kinase, domain 1"/>
    <property type="match status" value="1"/>
</dbReference>
<dbReference type="AlphaFoldDB" id="D2EG67"/>
<dbReference type="GO" id="GO:0003951">
    <property type="term" value="F:NAD+ kinase activity"/>
    <property type="evidence" value="ECO:0007669"/>
    <property type="project" value="InterPro"/>
</dbReference>
<gene>
    <name evidence="5" type="ORF">BJBARM4_0760</name>
</gene>
<dbReference type="InterPro" id="IPR017438">
    <property type="entry name" value="ATP-NAD_kinase_N"/>
</dbReference>
<keyword evidence="2 5" id="KW-0418">Kinase</keyword>
<dbReference type="Pfam" id="PF20143">
    <property type="entry name" value="NAD_kinase_C"/>
    <property type="match status" value="1"/>
</dbReference>
<evidence type="ECO:0000313" key="5">
    <source>
        <dbReference type="EMBL" id="EEZ92651.1"/>
    </source>
</evidence>
<evidence type="ECO:0000256" key="3">
    <source>
        <dbReference type="ARBA" id="ARBA00022857"/>
    </source>
</evidence>
<keyword evidence="1" id="KW-0808">Transferase</keyword>
<dbReference type="PANTHER" id="PTHR20275">
    <property type="entry name" value="NAD KINASE"/>
    <property type="match status" value="1"/>
</dbReference>
<dbReference type="InterPro" id="IPR002504">
    <property type="entry name" value="NADK"/>
</dbReference>
<dbReference type="PANTHER" id="PTHR20275:SF0">
    <property type="entry name" value="NAD KINASE"/>
    <property type="match status" value="1"/>
</dbReference>
<dbReference type="EMBL" id="GG730063">
    <property type="protein sequence ID" value="EEZ92651.1"/>
    <property type="molecule type" value="Genomic_DNA"/>
</dbReference>
<dbReference type="Gene3D" id="2.60.200.30">
    <property type="entry name" value="Probable inorganic polyphosphate/atp-NAD kinase, domain 2"/>
    <property type="match status" value="1"/>
</dbReference>
<name>D2EG67_PARA4</name>
<dbReference type="Proteomes" id="UP000009375">
    <property type="component" value="Unassembled WGS sequence"/>
</dbReference>
<proteinExistence type="predicted"/>
<evidence type="ECO:0000256" key="4">
    <source>
        <dbReference type="ARBA" id="ARBA00023027"/>
    </source>
</evidence>
<keyword evidence="4" id="KW-0520">NAD</keyword>
<dbReference type="GO" id="GO:0006741">
    <property type="term" value="P:NADP+ biosynthetic process"/>
    <property type="evidence" value="ECO:0007669"/>
    <property type="project" value="InterPro"/>
</dbReference>